<sequence>MRYAMFFAITGILLSGCAAVPDAKTEQLKQEYMSTIPVCISDKDCELKWSAARRWVLSNAGYKIQSITSDYIETFNPPEASSLLGARIIKEPKGDGTYRITAELWCSNWIGCHPPVWEAAVDFNRTVNAARLN</sequence>
<keyword evidence="1" id="KW-0732">Signal</keyword>
<feature type="signal peptide" evidence="1">
    <location>
        <begin position="1"/>
        <end position="18"/>
    </location>
</feature>
<evidence type="ECO:0000313" key="2">
    <source>
        <dbReference type="EMBL" id="TWR61174.1"/>
    </source>
</evidence>
<dbReference type="PROSITE" id="PS51257">
    <property type="entry name" value="PROKAR_LIPOPROTEIN"/>
    <property type="match status" value="1"/>
</dbReference>
<dbReference type="AlphaFoldDB" id="A0A9X9BUW1"/>
<dbReference type="Proteomes" id="UP000316123">
    <property type="component" value="Unassembled WGS sequence"/>
</dbReference>
<dbReference type="EMBL" id="VFEQ01000004">
    <property type="protein sequence ID" value="TWR61174.1"/>
    <property type="molecule type" value="Genomic_DNA"/>
</dbReference>
<dbReference type="RefSeq" id="WP_143045091.1">
    <property type="nucleotide sequence ID" value="NZ_FNSU01000001.1"/>
</dbReference>
<name>A0A9X9BUW1_PSEMA</name>
<reference evidence="2 3" key="1">
    <citation type="submission" date="2019-06" db="EMBL/GenBank/DDBJ databases">
        <title>Pseudomonas bimorpha sp. nov. isolated from bovine raw milk and skim milk concentrate.</title>
        <authorList>
            <person name="Hofmann K."/>
            <person name="Huptas C."/>
            <person name="Doll E."/>
            <person name="Scherer S."/>
            <person name="Wenning M."/>
        </authorList>
    </citation>
    <scope>NUCLEOTIDE SEQUENCE [LARGE SCALE GENOMIC DNA]</scope>
    <source>
        <strain evidence="2 3">DSM 13124</strain>
    </source>
</reference>
<proteinExistence type="predicted"/>
<protein>
    <submittedName>
        <fullName evidence="2">Uncharacterized protein</fullName>
    </submittedName>
</protein>
<organism evidence="2 3">
    <name type="scientific">Pseudomonas marginalis</name>
    <name type="common">Pseudomonas panacis</name>
    <dbReference type="NCBI Taxonomy" id="298"/>
    <lineage>
        <taxon>Bacteria</taxon>
        <taxon>Pseudomonadati</taxon>
        <taxon>Pseudomonadota</taxon>
        <taxon>Gammaproteobacteria</taxon>
        <taxon>Pseudomonadales</taxon>
        <taxon>Pseudomonadaceae</taxon>
        <taxon>Pseudomonas</taxon>
    </lineage>
</organism>
<feature type="chain" id="PRO_5040746657" evidence="1">
    <location>
        <begin position="19"/>
        <end position="133"/>
    </location>
</feature>
<gene>
    <name evidence="2" type="ORF">FIV41_08930</name>
</gene>
<dbReference type="OrthoDB" id="9108475at2"/>
<evidence type="ECO:0000256" key="1">
    <source>
        <dbReference type="SAM" id="SignalP"/>
    </source>
</evidence>
<evidence type="ECO:0000313" key="3">
    <source>
        <dbReference type="Proteomes" id="UP000316123"/>
    </source>
</evidence>
<accession>A0A9X9BUW1</accession>
<comment type="caution">
    <text evidence="2">The sequence shown here is derived from an EMBL/GenBank/DDBJ whole genome shotgun (WGS) entry which is preliminary data.</text>
</comment>